<accession>A0A6J4HDW3</accession>
<feature type="region of interest" description="Disordered" evidence="1">
    <location>
        <begin position="190"/>
        <end position="212"/>
    </location>
</feature>
<feature type="region of interest" description="Disordered" evidence="1">
    <location>
        <begin position="1"/>
        <end position="101"/>
    </location>
</feature>
<feature type="compositionally biased region" description="Basic and acidic residues" evidence="1">
    <location>
        <begin position="70"/>
        <end position="89"/>
    </location>
</feature>
<protein>
    <submittedName>
        <fullName evidence="2">FIG01964566: Predicted membrane protein, hemolysin III homolog</fullName>
    </submittedName>
</protein>
<dbReference type="AlphaFoldDB" id="A0A6J4HDW3"/>
<proteinExistence type="predicted"/>
<reference evidence="2" key="1">
    <citation type="submission" date="2020-02" db="EMBL/GenBank/DDBJ databases">
        <authorList>
            <person name="Meier V. D."/>
        </authorList>
    </citation>
    <scope>NUCLEOTIDE SEQUENCE</scope>
    <source>
        <strain evidence="2">AVDCRST_MAG20</strain>
    </source>
</reference>
<feature type="compositionally biased region" description="Basic residues" evidence="1">
    <location>
        <begin position="9"/>
        <end position="19"/>
    </location>
</feature>
<feature type="non-terminal residue" evidence="2">
    <location>
        <position position="212"/>
    </location>
</feature>
<gene>
    <name evidence="2" type="ORF">AVDCRST_MAG20-569</name>
</gene>
<evidence type="ECO:0000313" key="2">
    <source>
        <dbReference type="EMBL" id="CAA9218840.1"/>
    </source>
</evidence>
<sequence length="212" mass="22988">DQAAAAGAHPRRGVRGVHPGRRDPPGQRVTGAQRGGGPRLRAEPHRPVRRQQRLPPARPHRPVAALAAPDRPRHDLRADRRDLHADLPARARRRHPLAPARRDVVGSGDRLLLEARPLRRQPLARLVALRRHGMRCVRGGAPARHPAPGVGVGAARRRWGDLRHRGPRPGPPLAGPATEGLRLPRDLAHAGRRGRGLPLRGGAPRGGLATHL</sequence>
<feature type="region of interest" description="Disordered" evidence="1">
    <location>
        <begin position="161"/>
        <end position="180"/>
    </location>
</feature>
<feature type="compositionally biased region" description="Low complexity" evidence="1">
    <location>
        <begin position="196"/>
        <end position="212"/>
    </location>
</feature>
<dbReference type="EMBL" id="CADCSY010000024">
    <property type="protein sequence ID" value="CAA9218840.1"/>
    <property type="molecule type" value="Genomic_DNA"/>
</dbReference>
<organism evidence="2">
    <name type="scientific">uncultured Acidimicrobiales bacterium</name>
    <dbReference type="NCBI Taxonomy" id="310071"/>
    <lineage>
        <taxon>Bacteria</taxon>
        <taxon>Bacillati</taxon>
        <taxon>Actinomycetota</taxon>
        <taxon>Acidimicrobiia</taxon>
        <taxon>Acidimicrobiales</taxon>
        <taxon>environmental samples</taxon>
    </lineage>
</organism>
<feature type="non-terminal residue" evidence="2">
    <location>
        <position position="1"/>
    </location>
</feature>
<name>A0A6J4HDW3_9ACTN</name>
<evidence type="ECO:0000256" key="1">
    <source>
        <dbReference type="SAM" id="MobiDB-lite"/>
    </source>
</evidence>